<reference evidence="1 2" key="1">
    <citation type="journal article" date="2021" name="Plant Biotechnol. J.">
        <title>Multi-omics assisted identification of the key and species-specific regulatory components of drought-tolerant mechanisms in Gossypium stocksii.</title>
        <authorList>
            <person name="Yu D."/>
            <person name="Ke L."/>
            <person name="Zhang D."/>
            <person name="Wu Y."/>
            <person name="Sun Y."/>
            <person name="Mei J."/>
            <person name="Sun J."/>
            <person name="Sun Y."/>
        </authorList>
    </citation>
    <scope>NUCLEOTIDE SEQUENCE [LARGE SCALE GENOMIC DNA]</scope>
    <source>
        <strain evidence="2">cv. E1</strain>
        <tissue evidence="1">Leaf</tissue>
    </source>
</reference>
<organism evidence="1 2">
    <name type="scientific">Gossypium stocksii</name>
    <dbReference type="NCBI Taxonomy" id="47602"/>
    <lineage>
        <taxon>Eukaryota</taxon>
        <taxon>Viridiplantae</taxon>
        <taxon>Streptophyta</taxon>
        <taxon>Embryophyta</taxon>
        <taxon>Tracheophyta</taxon>
        <taxon>Spermatophyta</taxon>
        <taxon>Magnoliopsida</taxon>
        <taxon>eudicotyledons</taxon>
        <taxon>Gunneridae</taxon>
        <taxon>Pentapetalae</taxon>
        <taxon>rosids</taxon>
        <taxon>malvids</taxon>
        <taxon>Malvales</taxon>
        <taxon>Malvaceae</taxon>
        <taxon>Malvoideae</taxon>
        <taxon>Gossypium</taxon>
    </lineage>
</organism>
<accession>A0A9D3ZX43</accession>
<proteinExistence type="predicted"/>
<name>A0A9D3ZX43_9ROSI</name>
<gene>
    <name evidence="1" type="ORF">J1N35_025410</name>
</gene>
<comment type="caution">
    <text evidence="1">The sequence shown here is derived from an EMBL/GenBank/DDBJ whole genome shotgun (WGS) entry which is preliminary data.</text>
</comment>
<dbReference type="AlphaFoldDB" id="A0A9D3ZX43"/>
<dbReference type="Proteomes" id="UP000828251">
    <property type="component" value="Unassembled WGS sequence"/>
</dbReference>
<dbReference type="EMBL" id="JAIQCV010000008">
    <property type="protein sequence ID" value="KAH1073082.1"/>
    <property type="molecule type" value="Genomic_DNA"/>
</dbReference>
<sequence length="63" mass="6984">MDKGSASGKEMATVTTGFEHITTTTKFKRRKVLVVRDCPPGCRRGATTGFRLNRQITIDQGKK</sequence>
<evidence type="ECO:0000313" key="1">
    <source>
        <dbReference type="EMBL" id="KAH1073082.1"/>
    </source>
</evidence>
<protein>
    <submittedName>
        <fullName evidence="1">Uncharacterized protein</fullName>
    </submittedName>
</protein>
<keyword evidence="2" id="KW-1185">Reference proteome</keyword>
<evidence type="ECO:0000313" key="2">
    <source>
        <dbReference type="Proteomes" id="UP000828251"/>
    </source>
</evidence>